<dbReference type="RefSeq" id="WP_339965817.1">
    <property type="nucleotide sequence ID" value="NZ_JBBHJY010000002.1"/>
</dbReference>
<dbReference type="PANTHER" id="PTHR33446:SF2">
    <property type="entry name" value="PROTEIN TONB"/>
    <property type="match status" value="1"/>
</dbReference>
<sequence length="317" mass="33925">MVRRILLAACMMLATPALGQSPVASTPQPEAQPPTIIEAAQLSQRPRYSMGKRLDDLPEVLAAARKGWSGRAVASATVLPNGVLSDITLTEPTGNAVLDAEILAALASWRLTSPVDKAGNKVATRAKFPFVIGRGPERLSGTEAEMPQAAKLGFHNGKVVVGFRIDPAGLPTEVKVVRSSKSDLLDNSVLAAIAASRYEKPLDLQGRPASYAAQVTQNFSQAEQGGGSYLTGLKSYRCDTFIGELDWWTAAHPGAKISELEFYSFMGGVAFIAPDALGWGKLDTLSLVKRHPAAWAHAVEQCRKDPGARFLEQYKKG</sequence>
<dbReference type="Gene3D" id="3.30.1150.10">
    <property type="match status" value="2"/>
</dbReference>
<name>A0ABU8S6Q5_9SPHN</name>
<comment type="similarity">
    <text evidence="2">Belongs to the TonB family.</text>
</comment>
<reference evidence="12 13" key="1">
    <citation type="submission" date="2024-03" db="EMBL/GenBank/DDBJ databases">
        <authorList>
            <person name="Jo J.-H."/>
        </authorList>
    </citation>
    <scope>NUCLEOTIDE SEQUENCE [LARGE SCALE GENOMIC DNA]</scope>
    <source>
        <strain evidence="12 13">AS3R-12</strain>
    </source>
</reference>
<evidence type="ECO:0000256" key="4">
    <source>
        <dbReference type="ARBA" id="ARBA00022475"/>
    </source>
</evidence>
<protein>
    <submittedName>
        <fullName evidence="12">Energy transducer TonB</fullName>
    </submittedName>
</protein>
<keyword evidence="5" id="KW-0997">Cell inner membrane</keyword>
<evidence type="ECO:0000256" key="5">
    <source>
        <dbReference type="ARBA" id="ARBA00022519"/>
    </source>
</evidence>
<keyword evidence="3" id="KW-0813">Transport</keyword>
<evidence type="ECO:0000256" key="1">
    <source>
        <dbReference type="ARBA" id="ARBA00004383"/>
    </source>
</evidence>
<evidence type="ECO:0000256" key="7">
    <source>
        <dbReference type="ARBA" id="ARBA00022927"/>
    </source>
</evidence>
<keyword evidence="10" id="KW-0732">Signal</keyword>
<organism evidence="12 13">
    <name type="scientific">Novosphingobium aquae</name>
    <dbReference type="NCBI Taxonomy" id="3133435"/>
    <lineage>
        <taxon>Bacteria</taxon>
        <taxon>Pseudomonadati</taxon>
        <taxon>Pseudomonadota</taxon>
        <taxon>Alphaproteobacteria</taxon>
        <taxon>Sphingomonadales</taxon>
        <taxon>Sphingomonadaceae</taxon>
        <taxon>Novosphingobium</taxon>
    </lineage>
</organism>
<dbReference type="SUPFAM" id="SSF74653">
    <property type="entry name" value="TolA/TonB C-terminal domain"/>
    <property type="match status" value="2"/>
</dbReference>
<keyword evidence="8" id="KW-1133">Transmembrane helix</keyword>
<gene>
    <name evidence="12" type="ORF">WG900_06900</name>
</gene>
<evidence type="ECO:0000259" key="11">
    <source>
        <dbReference type="PROSITE" id="PS52015"/>
    </source>
</evidence>
<dbReference type="InterPro" id="IPR037682">
    <property type="entry name" value="TonB_C"/>
</dbReference>
<keyword evidence="13" id="KW-1185">Reference proteome</keyword>
<keyword evidence="4" id="KW-1003">Cell membrane</keyword>
<evidence type="ECO:0000256" key="8">
    <source>
        <dbReference type="ARBA" id="ARBA00022989"/>
    </source>
</evidence>
<evidence type="ECO:0000256" key="6">
    <source>
        <dbReference type="ARBA" id="ARBA00022692"/>
    </source>
</evidence>
<feature type="domain" description="TonB C-terminal" evidence="11">
    <location>
        <begin position="131"/>
        <end position="228"/>
    </location>
</feature>
<dbReference type="InterPro" id="IPR051045">
    <property type="entry name" value="TonB-dependent_transducer"/>
</dbReference>
<comment type="caution">
    <text evidence="12">The sequence shown here is derived from an EMBL/GenBank/DDBJ whole genome shotgun (WGS) entry which is preliminary data.</text>
</comment>
<evidence type="ECO:0000256" key="9">
    <source>
        <dbReference type="ARBA" id="ARBA00023136"/>
    </source>
</evidence>
<dbReference type="EMBL" id="JBBHJY010000002">
    <property type="protein sequence ID" value="MEJ6009643.1"/>
    <property type="molecule type" value="Genomic_DNA"/>
</dbReference>
<evidence type="ECO:0000256" key="2">
    <source>
        <dbReference type="ARBA" id="ARBA00006555"/>
    </source>
</evidence>
<evidence type="ECO:0000313" key="13">
    <source>
        <dbReference type="Proteomes" id="UP001379235"/>
    </source>
</evidence>
<feature type="signal peptide" evidence="10">
    <location>
        <begin position="1"/>
        <end position="19"/>
    </location>
</feature>
<keyword evidence="6" id="KW-0812">Transmembrane</keyword>
<feature type="chain" id="PRO_5046906620" evidence="10">
    <location>
        <begin position="20"/>
        <end position="317"/>
    </location>
</feature>
<evidence type="ECO:0000256" key="3">
    <source>
        <dbReference type="ARBA" id="ARBA00022448"/>
    </source>
</evidence>
<accession>A0ABU8S6Q5</accession>
<dbReference type="PROSITE" id="PS52015">
    <property type="entry name" value="TONB_CTD"/>
    <property type="match status" value="1"/>
</dbReference>
<dbReference type="Proteomes" id="UP001379235">
    <property type="component" value="Unassembled WGS sequence"/>
</dbReference>
<evidence type="ECO:0000256" key="10">
    <source>
        <dbReference type="SAM" id="SignalP"/>
    </source>
</evidence>
<keyword evidence="9" id="KW-0472">Membrane</keyword>
<dbReference type="InterPro" id="IPR006260">
    <property type="entry name" value="TonB/TolA_C"/>
</dbReference>
<dbReference type="Pfam" id="PF03544">
    <property type="entry name" value="TonB_C"/>
    <property type="match status" value="2"/>
</dbReference>
<proteinExistence type="inferred from homology"/>
<keyword evidence="7" id="KW-0653">Protein transport</keyword>
<dbReference type="NCBIfam" id="TIGR01352">
    <property type="entry name" value="tonB_Cterm"/>
    <property type="match status" value="2"/>
</dbReference>
<comment type="subcellular location">
    <subcellularLocation>
        <location evidence="1">Cell inner membrane</location>
        <topology evidence="1">Single-pass membrane protein</topology>
        <orientation evidence="1">Periplasmic side</orientation>
    </subcellularLocation>
</comment>
<evidence type="ECO:0000313" key="12">
    <source>
        <dbReference type="EMBL" id="MEJ6009643.1"/>
    </source>
</evidence>
<dbReference type="PANTHER" id="PTHR33446">
    <property type="entry name" value="PROTEIN TONB-RELATED"/>
    <property type="match status" value="1"/>
</dbReference>